<keyword evidence="1" id="KW-0472">Membrane</keyword>
<dbReference type="Proteomes" id="UP001497457">
    <property type="component" value="Chromosome 33rd"/>
</dbReference>
<organism evidence="2 3">
    <name type="scientific">Urochloa decumbens</name>
    <dbReference type="NCBI Taxonomy" id="240449"/>
    <lineage>
        <taxon>Eukaryota</taxon>
        <taxon>Viridiplantae</taxon>
        <taxon>Streptophyta</taxon>
        <taxon>Embryophyta</taxon>
        <taxon>Tracheophyta</taxon>
        <taxon>Spermatophyta</taxon>
        <taxon>Magnoliopsida</taxon>
        <taxon>Liliopsida</taxon>
        <taxon>Poales</taxon>
        <taxon>Poaceae</taxon>
        <taxon>PACMAD clade</taxon>
        <taxon>Panicoideae</taxon>
        <taxon>Panicodae</taxon>
        <taxon>Paniceae</taxon>
        <taxon>Melinidinae</taxon>
        <taxon>Urochloa</taxon>
    </lineage>
</organism>
<dbReference type="EMBL" id="OZ075143">
    <property type="protein sequence ID" value="CAL5039969.1"/>
    <property type="molecule type" value="Genomic_DNA"/>
</dbReference>
<keyword evidence="3" id="KW-1185">Reference proteome</keyword>
<name>A0ABC9DJQ9_9POAL</name>
<evidence type="ECO:0000313" key="2">
    <source>
        <dbReference type="EMBL" id="CAL5039969.1"/>
    </source>
</evidence>
<feature type="transmembrane region" description="Helical" evidence="1">
    <location>
        <begin position="67"/>
        <end position="87"/>
    </location>
</feature>
<feature type="transmembrane region" description="Helical" evidence="1">
    <location>
        <begin position="42"/>
        <end position="61"/>
    </location>
</feature>
<proteinExistence type="predicted"/>
<accession>A0ABC9DJQ9</accession>
<keyword evidence="1" id="KW-1133">Transmembrane helix</keyword>
<evidence type="ECO:0000256" key="1">
    <source>
        <dbReference type="SAM" id="Phobius"/>
    </source>
</evidence>
<keyword evidence="1" id="KW-0812">Transmembrane</keyword>
<protein>
    <submittedName>
        <fullName evidence="2">Uncharacterized protein</fullName>
    </submittedName>
</protein>
<reference evidence="2" key="1">
    <citation type="submission" date="2024-10" db="EMBL/GenBank/DDBJ databases">
        <authorList>
            <person name="Ryan C."/>
        </authorList>
    </citation>
    <scope>NUCLEOTIDE SEQUENCE [LARGE SCALE GENOMIC DNA]</scope>
</reference>
<sequence length="109" mass="11107">MAYVHVPQADEPELIGGAGAGDLAAPIGAGDLQRRFLHAGRILVTSGCLVLTYTTIGNRAAANAEHALVGLGLLLHGVFLIVLAPVASQFPGAARVGAAVLFYFFAPGN</sequence>
<dbReference type="AlphaFoldDB" id="A0ABC9DJQ9"/>
<evidence type="ECO:0000313" key="3">
    <source>
        <dbReference type="Proteomes" id="UP001497457"/>
    </source>
</evidence>
<gene>
    <name evidence="2" type="ORF">URODEC1_LOCUS85827</name>
</gene>